<evidence type="ECO:0000256" key="1">
    <source>
        <dbReference type="ARBA" id="ARBA00022679"/>
    </source>
</evidence>
<dbReference type="InterPro" id="IPR016181">
    <property type="entry name" value="Acyl_CoA_acyltransferase"/>
</dbReference>
<keyword evidence="5" id="KW-1185">Reference proteome</keyword>
<name>A0A7W5DX65_9BACT</name>
<sequence>MITIRPAVESDTPRIARVYQDCLSTAEWMAEVRPELMDYERVTAGEMVFVAVDPSGDIVGFLSIWRPECFVHHLYVSESMRRLGVGKALLASLDSWLPRPWTLKCSFENASALKFYQSLGWMIASEGENEDGRYYLMIYR</sequence>
<dbReference type="PANTHER" id="PTHR43800:SF1">
    <property type="entry name" value="PEPTIDYL-LYSINE N-ACETYLTRANSFERASE YJAB"/>
    <property type="match status" value="1"/>
</dbReference>
<keyword evidence="1 4" id="KW-0808">Transferase</keyword>
<protein>
    <submittedName>
        <fullName evidence="4">GNAT superfamily N-acetyltransferase</fullName>
    </submittedName>
</protein>
<evidence type="ECO:0000313" key="4">
    <source>
        <dbReference type="EMBL" id="MBB3205262.1"/>
    </source>
</evidence>
<dbReference type="AlphaFoldDB" id="A0A7W5DX65"/>
<dbReference type="RefSeq" id="WP_246419122.1">
    <property type="nucleotide sequence ID" value="NZ_JACHXU010000003.1"/>
</dbReference>
<dbReference type="PROSITE" id="PS51186">
    <property type="entry name" value="GNAT"/>
    <property type="match status" value="1"/>
</dbReference>
<organism evidence="4 5">
    <name type="scientific">Aporhodopirellula rubra</name>
    <dbReference type="NCBI Taxonomy" id="980271"/>
    <lineage>
        <taxon>Bacteria</taxon>
        <taxon>Pseudomonadati</taxon>
        <taxon>Planctomycetota</taxon>
        <taxon>Planctomycetia</taxon>
        <taxon>Pirellulales</taxon>
        <taxon>Pirellulaceae</taxon>
        <taxon>Aporhodopirellula</taxon>
    </lineage>
</organism>
<dbReference type="PANTHER" id="PTHR43800">
    <property type="entry name" value="PEPTIDYL-LYSINE N-ACETYLTRANSFERASE YJAB"/>
    <property type="match status" value="1"/>
</dbReference>
<dbReference type="Gene3D" id="3.40.630.30">
    <property type="match status" value="1"/>
</dbReference>
<evidence type="ECO:0000313" key="5">
    <source>
        <dbReference type="Proteomes" id="UP000536179"/>
    </source>
</evidence>
<dbReference type="EMBL" id="JACHXU010000003">
    <property type="protein sequence ID" value="MBB3205262.1"/>
    <property type="molecule type" value="Genomic_DNA"/>
</dbReference>
<comment type="caution">
    <text evidence="4">The sequence shown here is derived from an EMBL/GenBank/DDBJ whole genome shotgun (WGS) entry which is preliminary data.</text>
</comment>
<proteinExistence type="predicted"/>
<feature type="domain" description="N-acetyltransferase" evidence="3">
    <location>
        <begin position="2"/>
        <end position="140"/>
    </location>
</feature>
<evidence type="ECO:0000256" key="2">
    <source>
        <dbReference type="ARBA" id="ARBA00023315"/>
    </source>
</evidence>
<dbReference type="GO" id="GO:0016747">
    <property type="term" value="F:acyltransferase activity, transferring groups other than amino-acyl groups"/>
    <property type="evidence" value="ECO:0007669"/>
    <property type="project" value="InterPro"/>
</dbReference>
<gene>
    <name evidence="4" type="ORF">FHS27_001062</name>
</gene>
<evidence type="ECO:0000259" key="3">
    <source>
        <dbReference type="PROSITE" id="PS51186"/>
    </source>
</evidence>
<keyword evidence="2" id="KW-0012">Acyltransferase</keyword>
<dbReference type="CDD" id="cd04301">
    <property type="entry name" value="NAT_SF"/>
    <property type="match status" value="1"/>
</dbReference>
<dbReference type="InterPro" id="IPR000182">
    <property type="entry name" value="GNAT_dom"/>
</dbReference>
<dbReference type="Proteomes" id="UP000536179">
    <property type="component" value="Unassembled WGS sequence"/>
</dbReference>
<reference evidence="4 5" key="1">
    <citation type="submission" date="2020-08" db="EMBL/GenBank/DDBJ databases">
        <title>Genomic Encyclopedia of Type Strains, Phase III (KMG-III): the genomes of soil and plant-associated and newly described type strains.</title>
        <authorList>
            <person name="Whitman W."/>
        </authorList>
    </citation>
    <scope>NUCLEOTIDE SEQUENCE [LARGE SCALE GENOMIC DNA]</scope>
    <source>
        <strain evidence="4 5">CECT 8075</strain>
    </source>
</reference>
<dbReference type="Pfam" id="PF00583">
    <property type="entry name" value="Acetyltransf_1"/>
    <property type="match status" value="1"/>
</dbReference>
<accession>A0A7W5DX65</accession>
<dbReference type="SUPFAM" id="SSF55729">
    <property type="entry name" value="Acyl-CoA N-acyltransferases (Nat)"/>
    <property type="match status" value="1"/>
</dbReference>